<dbReference type="AlphaFoldDB" id="A0A7W6DDV9"/>
<comment type="caution">
    <text evidence="4">The sequence shown here is derived from an EMBL/GenBank/DDBJ whole genome shotgun (WGS) entry which is preliminary data.</text>
</comment>
<dbReference type="RefSeq" id="WP_246344322.1">
    <property type="nucleotide sequence ID" value="NZ_JACIEB010000002.1"/>
</dbReference>
<keyword evidence="1" id="KW-0521">NADP</keyword>
<dbReference type="InterPro" id="IPR011032">
    <property type="entry name" value="GroES-like_sf"/>
</dbReference>
<dbReference type="PANTHER" id="PTHR48106">
    <property type="entry name" value="QUINONE OXIDOREDUCTASE PIG3-RELATED"/>
    <property type="match status" value="1"/>
</dbReference>
<dbReference type="Pfam" id="PF00107">
    <property type="entry name" value="ADH_zinc_N"/>
    <property type="match status" value="1"/>
</dbReference>
<evidence type="ECO:0000256" key="1">
    <source>
        <dbReference type="ARBA" id="ARBA00022857"/>
    </source>
</evidence>
<dbReference type="NCBIfam" id="TIGR02824">
    <property type="entry name" value="quinone_pig3"/>
    <property type="match status" value="1"/>
</dbReference>
<dbReference type="EMBL" id="JACIEB010000002">
    <property type="protein sequence ID" value="MBB3981460.1"/>
    <property type="molecule type" value="Genomic_DNA"/>
</dbReference>
<accession>A0A7W6DDV9</accession>
<evidence type="ECO:0000256" key="2">
    <source>
        <dbReference type="ARBA" id="ARBA00023002"/>
    </source>
</evidence>
<evidence type="ECO:0000313" key="5">
    <source>
        <dbReference type="Proteomes" id="UP000552757"/>
    </source>
</evidence>
<dbReference type="GO" id="GO:0070402">
    <property type="term" value="F:NADPH binding"/>
    <property type="evidence" value="ECO:0007669"/>
    <property type="project" value="TreeGrafter"/>
</dbReference>
<protein>
    <submittedName>
        <fullName evidence="4">Putative PIG3 family NAD(P)H quinone oxidoreductase</fullName>
    </submittedName>
</protein>
<dbReference type="InterPro" id="IPR014189">
    <property type="entry name" value="Quinone_OxRdtase_PIG3"/>
</dbReference>
<dbReference type="SUPFAM" id="SSF50129">
    <property type="entry name" value="GroES-like"/>
    <property type="match status" value="1"/>
</dbReference>
<gene>
    <name evidence="4" type="ORF">GGR44_001107</name>
</gene>
<organism evidence="4 5">
    <name type="scientific">Sphingobium fontiphilum</name>
    <dbReference type="NCBI Taxonomy" id="944425"/>
    <lineage>
        <taxon>Bacteria</taxon>
        <taxon>Pseudomonadati</taxon>
        <taxon>Pseudomonadota</taxon>
        <taxon>Alphaproteobacteria</taxon>
        <taxon>Sphingomonadales</taxon>
        <taxon>Sphingomonadaceae</taxon>
        <taxon>Sphingobium</taxon>
    </lineage>
</organism>
<reference evidence="4 5" key="1">
    <citation type="submission" date="2020-08" db="EMBL/GenBank/DDBJ databases">
        <title>Genomic Encyclopedia of Type Strains, Phase IV (KMG-IV): sequencing the most valuable type-strain genomes for metagenomic binning, comparative biology and taxonomic classification.</title>
        <authorList>
            <person name="Goeker M."/>
        </authorList>
    </citation>
    <scope>NUCLEOTIDE SEQUENCE [LARGE SCALE GENOMIC DNA]</scope>
    <source>
        <strain evidence="4 5">DSM 29348</strain>
    </source>
</reference>
<dbReference type="InterPro" id="IPR013149">
    <property type="entry name" value="ADH-like_C"/>
</dbReference>
<dbReference type="InterPro" id="IPR013154">
    <property type="entry name" value="ADH-like_N"/>
</dbReference>
<evidence type="ECO:0000313" key="4">
    <source>
        <dbReference type="EMBL" id="MBB3981460.1"/>
    </source>
</evidence>
<feature type="domain" description="Enoyl reductase (ER)" evidence="3">
    <location>
        <begin position="26"/>
        <end position="338"/>
    </location>
</feature>
<name>A0A7W6DDV9_9SPHN</name>
<keyword evidence="5" id="KW-1185">Reference proteome</keyword>
<evidence type="ECO:0000259" key="3">
    <source>
        <dbReference type="SMART" id="SM00829"/>
    </source>
</evidence>
<dbReference type="PANTHER" id="PTHR48106:SF8">
    <property type="entry name" value="OS02G0805600 PROTEIN"/>
    <property type="match status" value="1"/>
</dbReference>
<dbReference type="SMART" id="SM00829">
    <property type="entry name" value="PKS_ER"/>
    <property type="match status" value="1"/>
</dbReference>
<dbReference type="GO" id="GO:0016651">
    <property type="term" value="F:oxidoreductase activity, acting on NAD(P)H"/>
    <property type="evidence" value="ECO:0007669"/>
    <property type="project" value="TreeGrafter"/>
</dbReference>
<dbReference type="Gene3D" id="3.40.50.720">
    <property type="entry name" value="NAD(P)-binding Rossmann-like Domain"/>
    <property type="match status" value="1"/>
</dbReference>
<dbReference type="Proteomes" id="UP000552757">
    <property type="component" value="Unassembled WGS sequence"/>
</dbReference>
<dbReference type="InterPro" id="IPR020843">
    <property type="entry name" value="ER"/>
</dbReference>
<sequence>MTAQMDEMATGAIPAEMTAIGIAEPGGPEALVPEVRPVPAPGAGEVLIRVAAAGVNRPDMLQRQGKYPPPPGASDIPGLEVSGTVVAAGEGADMLVGQRVCALLSGGGYAQYAVAPMGQCLPVPDGYDLVEAAALPETLFTVWTNLFERAYAVEGDVVLVHGGASGIGTMAITLCNLFDIEIIVTCGSDEKCAQAMAWGANHAINYKTRDFVAEVKRITGGAGVQAVLDMVGGDYLPRNIECLAEEGRHVSIAVLGGAKATIFLPTLMSRRLTLTGSTLRGRSSGFKSLVADEIMRTVWSFAGEGKLRPAMDMRFALEDAASAHARMEAGEHFGKIVLVV</sequence>
<dbReference type="InterPro" id="IPR036291">
    <property type="entry name" value="NAD(P)-bd_dom_sf"/>
</dbReference>
<dbReference type="CDD" id="cd05276">
    <property type="entry name" value="p53_inducible_oxidoreductase"/>
    <property type="match status" value="1"/>
</dbReference>
<dbReference type="SUPFAM" id="SSF51735">
    <property type="entry name" value="NAD(P)-binding Rossmann-fold domains"/>
    <property type="match status" value="1"/>
</dbReference>
<proteinExistence type="predicted"/>
<dbReference type="Gene3D" id="3.90.180.10">
    <property type="entry name" value="Medium-chain alcohol dehydrogenases, catalytic domain"/>
    <property type="match status" value="1"/>
</dbReference>
<dbReference type="Pfam" id="PF08240">
    <property type="entry name" value="ADH_N"/>
    <property type="match status" value="1"/>
</dbReference>
<keyword evidence="2" id="KW-0560">Oxidoreductase</keyword>